<dbReference type="EMBL" id="VXIS01000029">
    <property type="protein sequence ID" value="KAA8912058.1"/>
    <property type="molecule type" value="Genomic_DNA"/>
</dbReference>
<sequence>MPVALTGGMLHNPGIFHITVDTIPVRTYHLDSEMHNLSVRQDLGFLEAVVGLYPRPPGFFEITPQAANHFRVHLSGTRQLIVSINEMDHYAFDYNGSTPDKRKYRYMGADTVDLGGREGYHAQYLHVDFVQPSIPPEEDVHDTARNLQNDGGTDFLLTFYLAISGGEYIDPNATPAKRSWMDRFAPARAFQKVFGGFKQSRPKTD</sequence>
<comment type="caution">
    <text evidence="1">The sequence shown here is derived from an EMBL/GenBank/DDBJ whole genome shotgun (WGS) entry which is preliminary data.</text>
</comment>
<evidence type="ECO:0000313" key="2">
    <source>
        <dbReference type="Proteomes" id="UP000326924"/>
    </source>
</evidence>
<name>A0A5J5F6A8_9PEZI</name>
<organism evidence="1 2">
    <name type="scientific">Sphaerosporella brunnea</name>
    <dbReference type="NCBI Taxonomy" id="1250544"/>
    <lineage>
        <taxon>Eukaryota</taxon>
        <taxon>Fungi</taxon>
        <taxon>Dikarya</taxon>
        <taxon>Ascomycota</taxon>
        <taxon>Pezizomycotina</taxon>
        <taxon>Pezizomycetes</taxon>
        <taxon>Pezizales</taxon>
        <taxon>Pyronemataceae</taxon>
        <taxon>Sphaerosporella</taxon>
    </lineage>
</organism>
<gene>
    <name evidence="1" type="ORF">FN846DRAFT_998041</name>
</gene>
<accession>A0A5J5F6A8</accession>
<dbReference type="AlphaFoldDB" id="A0A5J5F6A8"/>
<protein>
    <submittedName>
        <fullName evidence="1">Uncharacterized protein</fullName>
    </submittedName>
</protein>
<dbReference type="Proteomes" id="UP000326924">
    <property type="component" value="Unassembled WGS sequence"/>
</dbReference>
<keyword evidence="2" id="KW-1185">Reference proteome</keyword>
<dbReference type="InParanoid" id="A0A5J5F6A8"/>
<proteinExistence type="predicted"/>
<evidence type="ECO:0000313" key="1">
    <source>
        <dbReference type="EMBL" id="KAA8912058.1"/>
    </source>
</evidence>
<reference evidence="1 2" key="1">
    <citation type="submission" date="2019-09" db="EMBL/GenBank/DDBJ databases">
        <title>Draft genome of the ectomycorrhizal ascomycete Sphaerosporella brunnea.</title>
        <authorList>
            <consortium name="DOE Joint Genome Institute"/>
            <person name="Benucci G.M."/>
            <person name="Marozzi G."/>
            <person name="Antonielli L."/>
            <person name="Sanchez S."/>
            <person name="Marco P."/>
            <person name="Wang X."/>
            <person name="Falini L.B."/>
            <person name="Barry K."/>
            <person name="Haridas S."/>
            <person name="Lipzen A."/>
            <person name="Labutti K."/>
            <person name="Grigoriev I.V."/>
            <person name="Murat C."/>
            <person name="Martin F."/>
            <person name="Albertini E."/>
            <person name="Donnini D."/>
            <person name="Bonito G."/>
        </authorList>
    </citation>
    <scope>NUCLEOTIDE SEQUENCE [LARGE SCALE GENOMIC DNA]</scope>
    <source>
        <strain evidence="1 2">Sb_GMNB300</strain>
    </source>
</reference>